<reference evidence="2" key="1">
    <citation type="submission" date="2020-05" db="EMBL/GenBank/DDBJ databases">
        <title>Phylogenomic resolution of chytrid fungi.</title>
        <authorList>
            <person name="Stajich J.E."/>
            <person name="Amses K."/>
            <person name="Simmons R."/>
            <person name="Seto K."/>
            <person name="Myers J."/>
            <person name="Bonds A."/>
            <person name="Quandt C.A."/>
            <person name="Barry K."/>
            <person name="Liu P."/>
            <person name="Grigoriev I."/>
            <person name="Longcore J.E."/>
            <person name="James T.Y."/>
        </authorList>
    </citation>
    <scope>NUCLEOTIDE SEQUENCE</scope>
    <source>
        <strain evidence="2">JEL0513</strain>
    </source>
</reference>
<dbReference type="EMBL" id="JADGJH010002158">
    <property type="protein sequence ID" value="KAJ3102528.1"/>
    <property type="molecule type" value="Genomic_DNA"/>
</dbReference>
<feature type="compositionally biased region" description="Low complexity" evidence="1">
    <location>
        <begin position="430"/>
        <end position="443"/>
    </location>
</feature>
<feature type="region of interest" description="Disordered" evidence="1">
    <location>
        <begin position="185"/>
        <end position="292"/>
    </location>
</feature>
<accession>A0AAD5XDW8</accession>
<dbReference type="Proteomes" id="UP001211907">
    <property type="component" value="Unassembled WGS sequence"/>
</dbReference>
<feature type="region of interest" description="Disordered" evidence="1">
    <location>
        <begin position="631"/>
        <end position="719"/>
    </location>
</feature>
<feature type="non-terminal residue" evidence="2">
    <location>
        <position position="1"/>
    </location>
</feature>
<feature type="compositionally biased region" description="Polar residues" evidence="1">
    <location>
        <begin position="112"/>
        <end position="122"/>
    </location>
</feature>
<feature type="compositionally biased region" description="Low complexity" evidence="1">
    <location>
        <begin position="199"/>
        <end position="213"/>
    </location>
</feature>
<evidence type="ECO:0000313" key="2">
    <source>
        <dbReference type="EMBL" id="KAJ3102528.1"/>
    </source>
</evidence>
<gene>
    <name evidence="2" type="ORF">HK100_004349</name>
</gene>
<feature type="compositionally biased region" description="Polar residues" evidence="1">
    <location>
        <begin position="317"/>
        <end position="330"/>
    </location>
</feature>
<keyword evidence="3" id="KW-1185">Reference proteome</keyword>
<name>A0AAD5XDW8_9FUNG</name>
<dbReference type="AlphaFoldDB" id="A0AAD5XDW8"/>
<feature type="compositionally biased region" description="Low complexity" evidence="1">
    <location>
        <begin position="631"/>
        <end position="640"/>
    </location>
</feature>
<feature type="region of interest" description="Disordered" evidence="1">
    <location>
        <begin position="1"/>
        <end position="35"/>
    </location>
</feature>
<feature type="region of interest" description="Disordered" evidence="1">
    <location>
        <begin position="317"/>
        <end position="336"/>
    </location>
</feature>
<feature type="region of interest" description="Disordered" evidence="1">
    <location>
        <begin position="348"/>
        <end position="399"/>
    </location>
</feature>
<feature type="compositionally biased region" description="Low complexity" evidence="1">
    <location>
        <begin position="123"/>
        <end position="140"/>
    </location>
</feature>
<evidence type="ECO:0000256" key="1">
    <source>
        <dbReference type="SAM" id="MobiDB-lite"/>
    </source>
</evidence>
<evidence type="ECO:0000313" key="3">
    <source>
        <dbReference type="Proteomes" id="UP001211907"/>
    </source>
</evidence>
<feature type="compositionally biased region" description="Polar residues" evidence="1">
    <location>
        <begin position="348"/>
        <end position="360"/>
    </location>
</feature>
<feature type="compositionally biased region" description="Low complexity" evidence="1">
    <location>
        <begin position="456"/>
        <end position="465"/>
    </location>
</feature>
<feature type="region of interest" description="Disordered" evidence="1">
    <location>
        <begin position="417"/>
        <end position="465"/>
    </location>
</feature>
<protein>
    <submittedName>
        <fullName evidence="2">Uncharacterized protein</fullName>
    </submittedName>
</protein>
<feature type="compositionally biased region" description="Low complexity" evidence="1">
    <location>
        <begin position="591"/>
        <end position="606"/>
    </location>
</feature>
<feature type="region of interest" description="Disordered" evidence="1">
    <location>
        <begin position="569"/>
        <end position="613"/>
    </location>
</feature>
<feature type="region of interest" description="Disordered" evidence="1">
    <location>
        <begin position="96"/>
        <end position="169"/>
    </location>
</feature>
<feature type="compositionally biased region" description="Low complexity" evidence="1">
    <location>
        <begin position="249"/>
        <end position="266"/>
    </location>
</feature>
<feature type="compositionally biased region" description="Basic residues" evidence="1">
    <location>
        <begin position="686"/>
        <end position="697"/>
    </location>
</feature>
<feature type="compositionally biased region" description="Polar residues" evidence="1">
    <location>
        <begin position="231"/>
        <end position="240"/>
    </location>
</feature>
<organism evidence="2 3">
    <name type="scientific">Physocladia obscura</name>
    <dbReference type="NCBI Taxonomy" id="109957"/>
    <lineage>
        <taxon>Eukaryota</taxon>
        <taxon>Fungi</taxon>
        <taxon>Fungi incertae sedis</taxon>
        <taxon>Chytridiomycota</taxon>
        <taxon>Chytridiomycota incertae sedis</taxon>
        <taxon>Chytridiomycetes</taxon>
        <taxon>Chytridiales</taxon>
        <taxon>Chytriomycetaceae</taxon>
        <taxon>Physocladia</taxon>
    </lineage>
</organism>
<proteinExistence type="predicted"/>
<comment type="caution">
    <text evidence="2">The sequence shown here is derived from an EMBL/GenBank/DDBJ whole genome shotgun (WGS) entry which is preliminary data.</text>
</comment>
<feature type="compositionally biased region" description="Basic and acidic residues" evidence="1">
    <location>
        <begin position="698"/>
        <end position="719"/>
    </location>
</feature>
<sequence length="719" mass="77618">PSSLLGHRTSPTPTPTSPEPISLIPNPAFADESSSVNCKRNNTQTAEVTISTTTTVTASVPHAAEADHIVSSLSVSDSISSLFDSDWWASDVMSANKLTDQPPDPKLEQRFSESSNPRSVTAVSVSSFSLPSSQLQQKPVRSVSMPNASYKGRHSTQPANTPSPLGLNMKRTSTDEHVLLAKSWASKAHDSPIPGRKVTSPSPTPTSFASPKTAKQQASKTPATKLPATKLTISYSQVGRKNNRSPVRDSGSSSSSSEESVTSNTDSESDDDRRPLFAVARPGTPARPLVNGHLNPTVRPYGFYALPHVLPPHAYNLNASESGTSDTGRNSLPPPNFPLVNLSESDKSVSINGRSSTPVNESGKIPFTATAIFPGGGRNSPSPGMYRTRSESHGYDRSLPTQLSQTQQAYTMQQNTAYTPPWYPSSRNGSFLTSTPPLAPSSSQAGSDNGRGGNGSEFSFSSQQSTSSVSRPLVYIEGITPPEFRLPPQLPPHLMAPPAIMGQMAHMPQFPPGDQQPSRDALLEYMRFHQQMATQAYEAFQMQMQTQQQNQYALQQSQKSDDKVAKLLAIPTPPPSKEKKPKNTKKAVAVSESPSSDGQSDSSTNSNANFNTISVNPYLNSEKLVIRVDSRSSLGSTSSSIRRDGPLPPSILRSASTGQQLPMKKKGVSFDATALVGDSERGLMMTKKKQHKKKENRRNKEDRRGEKKKEREEGSYGGR</sequence>